<sequence>MKILIALIAAAMLSTTVLAAPFAKGDPKTGKGLHDKACISCHVSMFGDDGSKIYTRADRKTQSAQQLAARVSACNANTGAGWFPEDEAHVAAYLNQQYYKFK</sequence>
<reference evidence="2 3" key="1">
    <citation type="journal article" date="2015" name="Appl. Environ. Microbiol.">
        <title>Aerobic and Anaerobic Thiosulfate Oxidation by a Cold-Adapted, Subglacial Chemoautotroph.</title>
        <authorList>
            <person name="Harrold Z.R."/>
            <person name="Skidmore M.L."/>
            <person name="Hamilton T.L."/>
            <person name="Desch L."/>
            <person name="Amada K."/>
            <person name="van Gelder W."/>
            <person name="Glover K."/>
            <person name="Roden E.E."/>
            <person name="Boyd E.S."/>
        </authorList>
    </citation>
    <scope>NUCLEOTIDE SEQUENCE [LARGE SCALE GENOMIC DNA]</scope>
    <source>
        <strain evidence="2 3">RG</strain>
    </source>
</reference>
<dbReference type="GO" id="GO:0020037">
    <property type="term" value="F:heme binding"/>
    <property type="evidence" value="ECO:0007669"/>
    <property type="project" value="InterPro"/>
</dbReference>
<protein>
    <recommendedName>
        <fullName evidence="4">Cytochrome c domain-containing protein</fullName>
    </recommendedName>
</protein>
<dbReference type="PATRIC" id="fig|36861.3.peg.1565"/>
<dbReference type="Proteomes" id="UP000064243">
    <property type="component" value="Unassembled WGS sequence"/>
</dbReference>
<dbReference type="SUPFAM" id="SSF46626">
    <property type="entry name" value="Cytochrome c"/>
    <property type="match status" value="1"/>
</dbReference>
<dbReference type="OrthoDB" id="9796294at2"/>
<evidence type="ECO:0000313" key="3">
    <source>
        <dbReference type="Proteomes" id="UP000064243"/>
    </source>
</evidence>
<dbReference type="GO" id="GO:0009055">
    <property type="term" value="F:electron transfer activity"/>
    <property type="evidence" value="ECO:0007669"/>
    <property type="project" value="InterPro"/>
</dbReference>
<dbReference type="RefSeq" id="WP_059755477.1">
    <property type="nucleotide sequence ID" value="NZ_LDUG01000024.1"/>
</dbReference>
<feature type="signal peptide" evidence="1">
    <location>
        <begin position="1"/>
        <end position="19"/>
    </location>
</feature>
<dbReference type="AlphaFoldDB" id="A0A106BNE4"/>
<keyword evidence="1" id="KW-0732">Signal</keyword>
<evidence type="ECO:0008006" key="4">
    <source>
        <dbReference type="Google" id="ProtNLM"/>
    </source>
</evidence>
<dbReference type="STRING" id="1123392.GCA_000376425_00345"/>
<dbReference type="EMBL" id="LDUG01000024">
    <property type="protein sequence ID" value="KVW95667.1"/>
    <property type="molecule type" value="Genomic_DNA"/>
</dbReference>
<feature type="chain" id="PRO_5007125684" description="Cytochrome c domain-containing protein" evidence="1">
    <location>
        <begin position="20"/>
        <end position="102"/>
    </location>
</feature>
<comment type="caution">
    <text evidence="2">The sequence shown here is derived from an EMBL/GenBank/DDBJ whole genome shotgun (WGS) entry which is preliminary data.</text>
</comment>
<organism evidence="2 3">
    <name type="scientific">Thiobacillus denitrificans</name>
    <dbReference type="NCBI Taxonomy" id="36861"/>
    <lineage>
        <taxon>Bacteria</taxon>
        <taxon>Pseudomonadati</taxon>
        <taxon>Pseudomonadota</taxon>
        <taxon>Betaproteobacteria</taxon>
        <taxon>Nitrosomonadales</taxon>
        <taxon>Thiobacillaceae</taxon>
        <taxon>Thiobacillus</taxon>
    </lineage>
</organism>
<dbReference type="InterPro" id="IPR036909">
    <property type="entry name" value="Cyt_c-like_dom_sf"/>
</dbReference>
<gene>
    <name evidence="2" type="ORF">ABW22_09520</name>
</gene>
<keyword evidence="3" id="KW-1185">Reference proteome</keyword>
<accession>A0A106BNE4</accession>
<name>A0A106BNE4_THIDE</name>
<proteinExistence type="predicted"/>
<evidence type="ECO:0000256" key="1">
    <source>
        <dbReference type="SAM" id="SignalP"/>
    </source>
</evidence>
<evidence type="ECO:0000313" key="2">
    <source>
        <dbReference type="EMBL" id="KVW95667.1"/>
    </source>
</evidence>